<dbReference type="OrthoDB" id="3687641at2759"/>
<dbReference type="Pfam" id="PF11807">
    <property type="entry name" value="UstYa"/>
    <property type="match status" value="1"/>
</dbReference>
<comment type="pathway">
    <text evidence="1">Mycotoxin biosynthesis.</text>
</comment>
<evidence type="ECO:0008006" key="5">
    <source>
        <dbReference type="Google" id="ProtNLM"/>
    </source>
</evidence>
<name>A0A0F7ZMC7_9HYPO</name>
<comment type="similarity">
    <text evidence="2">Belongs to the ustYa family.</text>
</comment>
<dbReference type="AlphaFoldDB" id="A0A0F7ZMC7"/>
<reference evidence="3 4" key="1">
    <citation type="journal article" date="2014" name="Genome Biol. Evol.">
        <title>Comparative genomics and transcriptomics analyses reveal divergent lifestyle features of nematode endoparasitic fungus Hirsutella minnesotensis.</title>
        <authorList>
            <person name="Lai Y."/>
            <person name="Liu K."/>
            <person name="Zhang X."/>
            <person name="Zhang X."/>
            <person name="Li K."/>
            <person name="Wang N."/>
            <person name="Shu C."/>
            <person name="Wu Y."/>
            <person name="Wang C."/>
            <person name="Bushley K.E."/>
            <person name="Xiang M."/>
            <person name="Liu X."/>
        </authorList>
    </citation>
    <scope>NUCLEOTIDE SEQUENCE [LARGE SCALE GENOMIC DNA]</scope>
    <source>
        <strain evidence="3 4">3608</strain>
    </source>
</reference>
<evidence type="ECO:0000313" key="4">
    <source>
        <dbReference type="Proteomes" id="UP000054481"/>
    </source>
</evidence>
<accession>A0A0F7ZMC7</accession>
<dbReference type="InterPro" id="IPR021765">
    <property type="entry name" value="UstYa-like"/>
</dbReference>
<evidence type="ECO:0000256" key="2">
    <source>
        <dbReference type="ARBA" id="ARBA00035112"/>
    </source>
</evidence>
<protein>
    <recommendedName>
        <fullName evidence="5">Tat pathway signal sequence</fullName>
    </recommendedName>
</protein>
<dbReference type="PANTHER" id="PTHR33365">
    <property type="entry name" value="YALI0B05434P"/>
    <property type="match status" value="1"/>
</dbReference>
<evidence type="ECO:0000313" key="3">
    <source>
        <dbReference type="EMBL" id="KJZ71930.1"/>
    </source>
</evidence>
<dbReference type="Proteomes" id="UP000054481">
    <property type="component" value="Unassembled WGS sequence"/>
</dbReference>
<keyword evidence="4" id="KW-1185">Reference proteome</keyword>
<organism evidence="3 4">
    <name type="scientific">Hirsutella minnesotensis 3608</name>
    <dbReference type="NCBI Taxonomy" id="1043627"/>
    <lineage>
        <taxon>Eukaryota</taxon>
        <taxon>Fungi</taxon>
        <taxon>Dikarya</taxon>
        <taxon>Ascomycota</taxon>
        <taxon>Pezizomycotina</taxon>
        <taxon>Sordariomycetes</taxon>
        <taxon>Hypocreomycetidae</taxon>
        <taxon>Hypocreales</taxon>
        <taxon>Ophiocordycipitaceae</taxon>
        <taxon>Hirsutella</taxon>
    </lineage>
</organism>
<proteinExistence type="inferred from homology"/>
<dbReference type="EMBL" id="KQ030557">
    <property type="protein sequence ID" value="KJZ71930.1"/>
    <property type="molecule type" value="Genomic_DNA"/>
</dbReference>
<sequence length="182" mass="20832">MCGAAFTMVVPTAPAMEAVEYIDLDFDNSFDSHSLFRGPPTPEREELWRNVSIKVPANKLTELNRTDAADLRESANGYVAMIEVFHQLHCLNLVRQYTWFLAGKYEMPPPDLMGSPVGNRMHVDHCIETLRLALMCSSDVTPFFIRVDPNKPLGQSADFNSHHRCRNFQKINSWMDENWTIL</sequence>
<evidence type="ECO:0000256" key="1">
    <source>
        <dbReference type="ARBA" id="ARBA00004685"/>
    </source>
</evidence>
<dbReference type="GO" id="GO:0043386">
    <property type="term" value="P:mycotoxin biosynthetic process"/>
    <property type="evidence" value="ECO:0007669"/>
    <property type="project" value="InterPro"/>
</dbReference>
<dbReference type="PANTHER" id="PTHR33365:SF4">
    <property type="entry name" value="CYCLOCHLOROTINE BIOSYNTHESIS PROTEIN O"/>
    <property type="match status" value="1"/>
</dbReference>
<gene>
    <name evidence="3" type="ORF">HIM_08686</name>
</gene>